<accession>A0ABQ4SS77</accession>
<evidence type="ECO:0008006" key="3">
    <source>
        <dbReference type="Google" id="ProtNLM"/>
    </source>
</evidence>
<evidence type="ECO:0000313" key="2">
    <source>
        <dbReference type="Proteomes" id="UP001055102"/>
    </source>
</evidence>
<dbReference type="EMBL" id="BPQR01000010">
    <property type="protein sequence ID" value="GJE05323.1"/>
    <property type="molecule type" value="Genomic_DNA"/>
</dbReference>
<reference evidence="1" key="1">
    <citation type="journal article" date="2021" name="Front. Microbiol.">
        <title>Comprehensive Comparative Genomics and Phenotyping of Methylobacterium Species.</title>
        <authorList>
            <person name="Alessa O."/>
            <person name="Ogura Y."/>
            <person name="Fujitani Y."/>
            <person name="Takami H."/>
            <person name="Hayashi T."/>
            <person name="Sahin N."/>
            <person name="Tani A."/>
        </authorList>
    </citation>
    <scope>NUCLEOTIDE SEQUENCE</scope>
    <source>
        <strain evidence="1">LMG 23639</strain>
    </source>
</reference>
<proteinExistence type="predicted"/>
<dbReference type="Proteomes" id="UP001055102">
    <property type="component" value="Unassembled WGS sequence"/>
</dbReference>
<name>A0ABQ4SS77_9HYPH</name>
<dbReference type="RefSeq" id="WP_238274009.1">
    <property type="nucleotide sequence ID" value="NZ_BPQR01000010.1"/>
</dbReference>
<sequence length="196" mass="21341">MLAYLAHDNADLALTALDRWRSTLRTEGAKLVALTRRRSDLNPVLEALDASLVEAAKAVEREDGARAREIVLAATAPLEAWRRSGGLALFSDCIADLSGRYDALDRYRLVRPELAEAAVRAGIGVAATDVAAAVSRCDAQAGETIRSDPEFRRMADGMSASLAKVPVALDARDPELLHRLLIELRAFERLLAFRYG</sequence>
<organism evidence="1 2">
    <name type="scientific">Methylobacterium jeotgali</name>
    <dbReference type="NCBI Taxonomy" id="381630"/>
    <lineage>
        <taxon>Bacteria</taxon>
        <taxon>Pseudomonadati</taxon>
        <taxon>Pseudomonadota</taxon>
        <taxon>Alphaproteobacteria</taxon>
        <taxon>Hyphomicrobiales</taxon>
        <taxon>Methylobacteriaceae</taxon>
        <taxon>Methylobacterium</taxon>
    </lineage>
</organism>
<comment type="caution">
    <text evidence="1">The sequence shown here is derived from an EMBL/GenBank/DDBJ whole genome shotgun (WGS) entry which is preliminary data.</text>
</comment>
<protein>
    <recommendedName>
        <fullName evidence="3">DUF403 domain-containing protein</fullName>
    </recommendedName>
</protein>
<gene>
    <name evidence="1" type="ORF">AOPFMNJM_0621</name>
</gene>
<reference evidence="1" key="2">
    <citation type="submission" date="2021-08" db="EMBL/GenBank/DDBJ databases">
        <authorList>
            <person name="Tani A."/>
            <person name="Ola A."/>
            <person name="Ogura Y."/>
            <person name="Katsura K."/>
            <person name="Hayashi T."/>
        </authorList>
    </citation>
    <scope>NUCLEOTIDE SEQUENCE</scope>
    <source>
        <strain evidence="1">LMG 23639</strain>
    </source>
</reference>
<keyword evidence="2" id="KW-1185">Reference proteome</keyword>
<evidence type="ECO:0000313" key="1">
    <source>
        <dbReference type="EMBL" id="GJE05323.1"/>
    </source>
</evidence>